<dbReference type="Proteomes" id="UP001054837">
    <property type="component" value="Unassembled WGS sequence"/>
</dbReference>
<dbReference type="Gene3D" id="3.30.420.10">
    <property type="entry name" value="Ribonuclease H-like superfamily/Ribonuclease H"/>
    <property type="match status" value="1"/>
</dbReference>
<sequence length="120" mass="14064">MIRQVTGHYPIVYTFLVYEVEHHSHLLDQLNARIRKKRLGLTKKKFTFHQDNAPVCKAALAMGKLWDLRYDLLDHPPYSPDLAPSDFHLFQDLRKFVSGKRFASNEEVEIAVDEYIHNQA</sequence>
<name>A0AAV4V379_9ARAC</name>
<keyword evidence="2" id="KW-1185">Reference proteome</keyword>
<proteinExistence type="predicted"/>
<evidence type="ECO:0000313" key="2">
    <source>
        <dbReference type="Proteomes" id="UP001054837"/>
    </source>
</evidence>
<dbReference type="PANTHER" id="PTHR46060">
    <property type="entry name" value="MARINER MOS1 TRANSPOSASE-LIKE PROTEIN"/>
    <property type="match status" value="1"/>
</dbReference>
<dbReference type="InterPro" id="IPR036397">
    <property type="entry name" value="RNaseH_sf"/>
</dbReference>
<comment type="caution">
    <text evidence="1">The sequence shown here is derived from an EMBL/GenBank/DDBJ whole genome shotgun (WGS) entry which is preliminary data.</text>
</comment>
<dbReference type="PANTHER" id="PTHR46060:SF1">
    <property type="entry name" value="MARINER MOS1 TRANSPOSASE-LIKE PROTEIN"/>
    <property type="match status" value="1"/>
</dbReference>
<accession>A0AAV4V379</accession>
<dbReference type="GO" id="GO:0003676">
    <property type="term" value="F:nucleic acid binding"/>
    <property type="evidence" value="ECO:0007669"/>
    <property type="project" value="InterPro"/>
</dbReference>
<dbReference type="AlphaFoldDB" id="A0AAV4V379"/>
<dbReference type="EMBL" id="BPLQ01012314">
    <property type="protein sequence ID" value="GIY64426.1"/>
    <property type="molecule type" value="Genomic_DNA"/>
</dbReference>
<protein>
    <submittedName>
        <fullName evidence="1">DD34D transposase</fullName>
    </submittedName>
</protein>
<reference evidence="1 2" key="1">
    <citation type="submission" date="2021-06" db="EMBL/GenBank/DDBJ databases">
        <title>Caerostris darwini draft genome.</title>
        <authorList>
            <person name="Kono N."/>
            <person name="Arakawa K."/>
        </authorList>
    </citation>
    <scope>NUCLEOTIDE SEQUENCE [LARGE SCALE GENOMIC DNA]</scope>
</reference>
<gene>
    <name evidence="1" type="ORF">CDAR_579581</name>
</gene>
<evidence type="ECO:0000313" key="1">
    <source>
        <dbReference type="EMBL" id="GIY64426.1"/>
    </source>
</evidence>
<organism evidence="1 2">
    <name type="scientific">Caerostris darwini</name>
    <dbReference type="NCBI Taxonomy" id="1538125"/>
    <lineage>
        <taxon>Eukaryota</taxon>
        <taxon>Metazoa</taxon>
        <taxon>Ecdysozoa</taxon>
        <taxon>Arthropoda</taxon>
        <taxon>Chelicerata</taxon>
        <taxon>Arachnida</taxon>
        <taxon>Araneae</taxon>
        <taxon>Araneomorphae</taxon>
        <taxon>Entelegynae</taxon>
        <taxon>Araneoidea</taxon>
        <taxon>Araneidae</taxon>
        <taxon>Caerostris</taxon>
    </lineage>
</organism>
<dbReference type="InterPro" id="IPR052709">
    <property type="entry name" value="Transposase-MT_Hybrid"/>
</dbReference>